<dbReference type="InterPro" id="IPR036291">
    <property type="entry name" value="NAD(P)-bd_dom_sf"/>
</dbReference>
<protein>
    <recommendedName>
        <fullName evidence="4">NAD(P)-binding protein</fullName>
    </recommendedName>
</protein>
<accession>A0A2H2ZRH5</accession>
<dbReference type="CDD" id="cd05233">
    <property type="entry name" value="SDR_c"/>
    <property type="match status" value="1"/>
</dbReference>
<dbReference type="PROSITE" id="PS00061">
    <property type="entry name" value="ADH_SHORT"/>
    <property type="match status" value="1"/>
</dbReference>
<organism evidence="2 3">
    <name type="scientific">Trichoderma parareesei</name>
    <name type="common">Filamentous fungus</name>
    <dbReference type="NCBI Taxonomy" id="858221"/>
    <lineage>
        <taxon>Eukaryota</taxon>
        <taxon>Fungi</taxon>
        <taxon>Dikarya</taxon>
        <taxon>Ascomycota</taxon>
        <taxon>Pezizomycotina</taxon>
        <taxon>Sordariomycetes</taxon>
        <taxon>Hypocreomycetidae</taxon>
        <taxon>Hypocreales</taxon>
        <taxon>Hypocreaceae</taxon>
        <taxon>Trichoderma</taxon>
    </lineage>
</organism>
<dbReference type="Proteomes" id="UP000219286">
    <property type="component" value="Unassembled WGS sequence"/>
</dbReference>
<evidence type="ECO:0000313" key="2">
    <source>
        <dbReference type="EMBL" id="OTA08258.1"/>
    </source>
</evidence>
<dbReference type="Pfam" id="PF13561">
    <property type="entry name" value="adh_short_C2"/>
    <property type="match status" value="1"/>
</dbReference>
<dbReference type="InterPro" id="IPR020904">
    <property type="entry name" value="Sc_DH/Rdtase_CS"/>
</dbReference>
<dbReference type="OrthoDB" id="5840532at2759"/>
<keyword evidence="3" id="KW-1185">Reference proteome</keyword>
<name>A0A2H2ZRH5_TRIPA</name>
<dbReference type="PANTHER" id="PTHR36156:SF2">
    <property type="entry name" value="CUPIN TYPE-2 DOMAIN-CONTAINING PROTEIN"/>
    <property type="match status" value="1"/>
</dbReference>
<reference evidence="2 3" key="1">
    <citation type="journal article" date="2015" name="Genome Announc.">
        <title>Genome sequence and annotation of Trichoderma parareesei, the ancestor of the cellulase producer Trichoderma reesei.</title>
        <authorList>
            <person name="Yang D."/>
            <person name="Pomraning K."/>
            <person name="Kopchinskiy A."/>
            <person name="Karimi Aghcheh R."/>
            <person name="Atanasova L."/>
            <person name="Chenthamara K."/>
            <person name="Baker S.E."/>
            <person name="Zhang R."/>
            <person name="Shen Q."/>
            <person name="Freitag M."/>
            <person name="Kubicek C.P."/>
            <person name="Druzhinina I.S."/>
        </authorList>
    </citation>
    <scope>NUCLEOTIDE SEQUENCE [LARGE SCALE GENOMIC DNA]</scope>
    <source>
        <strain evidence="2 3">CBS 125925</strain>
    </source>
</reference>
<dbReference type="SUPFAM" id="SSF51735">
    <property type="entry name" value="NAD(P)-binding Rossmann-fold domains"/>
    <property type="match status" value="1"/>
</dbReference>
<dbReference type="Gene3D" id="3.40.50.720">
    <property type="entry name" value="NAD(P)-binding Rossmann-like Domain"/>
    <property type="match status" value="1"/>
</dbReference>
<dbReference type="CDD" id="cd02231">
    <property type="entry name" value="cupin_BLL6423-like"/>
    <property type="match status" value="1"/>
</dbReference>
<proteinExistence type="predicted"/>
<sequence length="424" mass="45470">MNITGNAFIVGGGSGIGRACALGLAKDGAVGILVADLNVEAASRVAAECRAVATAANFHAEACQIDVSQEVSVVNATGYMVETFKRIDYCINCAGIGVQLARPISEADFVEFSRFLHIHVEGTFLLIRSVSIAMQSQEVKPVDPESPGRGGTRGSIVTLGSGNSFAAAPNLVQYTAAKHAVLGVTKNAALDNAGLGIRVNCVCPTWVETPMIQDARDGGVDIDGWVKGMVPLGRIATAEEVADAVIFLCLRRTVRHITGHNAEGKGVFIQTDCGDHHRVIGNEQALANIIYSTKETPVEMNGDVDLKYAKENEPPLHIHNGSVCRMIDFAPDVISPMHRAVSLDYGIVIEGEFKLILDSGESRIMRQGDVSVQRASAHQWHNITGGGTLPGRMMWVLLDCKPIVVNGQELKEELNELQPYYEGR</sequence>
<comment type="caution">
    <text evidence="2">The sequence shown here is derived from an EMBL/GenBank/DDBJ whole genome shotgun (WGS) entry which is preliminary data.</text>
</comment>
<dbReference type="InterPro" id="IPR011051">
    <property type="entry name" value="RmlC_Cupin_sf"/>
</dbReference>
<gene>
    <name evidence="2" type="ORF">A9Z42_0092230</name>
</gene>
<dbReference type="PANTHER" id="PTHR36156">
    <property type="entry name" value="SLR2101 PROTEIN"/>
    <property type="match status" value="1"/>
</dbReference>
<keyword evidence="1" id="KW-0521">NADP</keyword>
<evidence type="ECO:0008006" key="4">
    <source>
        <dbReference type="Google" id="ProtNLM"/>
    </source>
</evidence>
<dbReference type="Gene3D" id="2.60.120.10">
    <property type="entry name" value="Jelly Rolls"/>
    <property type="match status" value="1"/>
</dbReference>
<dbReference type="InterPro" id="IPR014710">
    <property type="entry name" value="RmlC-like_jellyroll"/>
</dbReference>
<dbReference type="InterPro" id="IPR002347">
    <property type="entry name" value="SDR_fam"/>
</dbReference>
<dbReference type="PRINTS" id="PR00081">
    <property type="entry name" value="GDHRDH"/>
</dbReference>
<evidence type="ECO:0000256" key="1">
    <source>
        <dbReference type="ARBA" id="ARBA00022857"/>
    </source>
</evidence>
<dbReference type="SUPFAM" id="SSF51182">
    <property type="entry name" value="RmlC-like cupins"/>
    <property type="match status" value="1"/>
</dbReference>
<dbReference type="EMBL" id="LFMI01000833">
    <property type="protein sequence ID" value="OTA08258.1"/>
    <property type="molecule type" value="Genomic_DNA"/>
</dbReference>
<dbReference type="PRINTS" id="PR00080">
    <property type="entry name" value="SDRFAMILY"/>
</dbReference>
<dbReference type="AlphaFoldDB" id="A0A2H2ZRH5"/>
<dbReference type="InterPro" id="IPR047142">
    <property type="entry name" value="OryJ/VirC-like"/>
</dbReference>
<evidence type="ECO:0000313" key="3">
    <source>
        <dbReference type="Proteomes" id="UP000219286"/>
    </source>
</evidence>